<dbReference type="Proteomes" id="UP001283361">
    <property type="component" value="Unassembled WGS sequence"/>
</dbReference>
<comment type="caution">
    <text evidence="1">The sequence shown here is derived from an EMBL/GenBank/DDBJ whole genome shotgun (WGS) entry which is preliminary data.</text>
</comment>
<organism evidence="1 2">
    <name type="scientific">Elysia crispata</name>
    <name type="common">lettuce slug</name>
    <dbReference type="NCBI Taxonomy" id="231223"/>
    <lineage>
        <taxon>Eukaryota</taxon>
        <taxon>Metazoa</taxon>
        <taxon>Spiralia</taxon>
        <taxon>Lophotrochozoa</taxon>
        <taxon>Mollusca</taxon>
        <taxon>Gastropoda</taxon>
        <taxon>Heterobranchia</taxon>
        <taxon>Euthyneura</taxon>
        <taxon>Panpulmonata</taxon>
        <taxon>Sacoglossa</taxon>
        <taxon>Placobranchoidea</taxon>
        <taxon>Plakobranchidae</taxon>
        <taxon>Elysia</taxon>
    </lineage>
</organism>
<sequence length="128" mass="14939">MQQTCPNYFMQTLCELRYWYYLNIRWEEEGEEGEEDTVGCWQRCFPGPSLMVRDDFSRIDAIAKASTYYGALAVCRPVALRFTGVCLRECNWHGKSEPTSFEIRVRLTSTVTLQYNKSVTNAKKKRQA</sequence>
<dbReference type="EMBL" id="JAWDGP010000623">
    <property type="protein sequence ID" value="KAK3798780.1"/>
    <property type="molecule type" value="Genomic_DNA"/>
</dbReference>
<name>A0AAE1E9T8_9GAST</name>
<evidence type="ECO:0000313" key="2">
    <source>
        <dbReference type="Proteomes" id="UP001283361"/>
    </source>
</evidence>
<keyword evidence="2" id="KW-1185">Reference proteome</keyword>
<protein>
    <submittedName>
        <fullName evidence="1">Uncharacterized protein</fullName>
    </submittedName>
</protein>
<gene>
    <name evidence="1" type="ORF">RRG08_040612</name>
</gene>
<proteinExistence type="predicted"/>
<evidence type="ECO:0000313" key="1">
    <source>
        <dbReference type="EMBL" id="KAK3798780.1"/>
    </source>
</evidence>
<reference evidence="1" key="1">
    <citation type="journal article" date="2023" name="G3 (Bethesda)">
        <title>A reference genome for the long-term kleptoplast-retaining sea slug Elysia crispata morphotype clarki.</title>
        <authorList>
            <person name="Eastman K.E."/>
            <person name="Pendleton A.L."/>
            <person name="Shaikh M.A."/>
            <person name="Suttiyut T."/>
            <person name="Ogas R."/>
            <person name="Tomko P."/>
            <person name="Gavelis G."/>
            <person name="Widhalm J.R."/>
            <person name="Wisecaver J.H."/>
        </authorList>
    </citation>
    <scope>NUCLEOTIDE SEQUENCE</scope>
    <source>
        <strain evidence="1">ECLA1</strain>
    </source>
</reference>
<dbReference type="AlphaFoldDB" id="A0AAE1E9T8"/>
<accession>A0AAE1E9T8</accession>